<evidence type="ECO:0000256" key="1">
    <source>
        <dbReference type="ARBA" id="ARBA00004496"/>
    </source>
</evidence>
<dbReference type="InterPro" id="IPR050764">
    <property type="entry name" value="CbbQ/NirQ/NorQ/GpvN"/>
</dbReference>
<evidence type="ECO:0000256" key="2">
    <source>
        <dbReference type="ARBA" id="ARBA00009417"/>
    </source>
</evidence>
<dbReference type="GO" id="GO:0005524">
    <property type="term" value="F:ATP binding"/>
    <property type="evidence" value="ECO:0007669"/>
    <property type="project" value="UniProtKB-KW"/>
</dbReference>
<dbReference type="Proteomes" id="UP000234950">
    <property type="component" value="Unassembled WGS sequence"/>
</dbReference>
<keyword evidence="7" id="KW-0304">Gas vesicle</keyword>
<keyword evidence="4" id="KW-0547">Nucleotide-binding</keyword>
<gene>
    <name evidence="11" type="primary">gvpN</name>
    <name evidence="11" type="ORF">CVD27_05630</name>
</gene>
<feature type="domain" description="AAA+ ATPase" evidence="10">
    <location>
        <begin position="33"/>
        <end position="200"/>
    </location>
</feature>
<evidence type="ECO:0000256" key="9">
    <source>
        <dbReference type="ARBA" id="ARBA00049360"/>
    </source>
</evidence>
<evidence type="ECO:0000313" key="12">
    <source>
        <dbReference type="Proteomes" id="UP000234950"/>
    </source>
</evidence>
<proteinExistence type="inferred from homology"/>
<dbReference type="EMBL" id="PGVE01000028">
    <property type="protein sequence ID" value="PLS07161.1"/>
    <property type="molecule type" value="Genomic_DNA"/>
</dbReference>
<comment type="subcellular location">
    <subcellularLocation>
        <location evidence="1">Cytoplasm</location>
    </subcellularLocation>
    <subcellularLocation>
        <location evidence="8">Gas vesicle</location>
    </subcellularLocation>
</comment>
<keyword evidence="5" id="KW-0378">Hydrolase</keyword>
<evidence type="ECO:0000256" key="5">
    <source>
        <dbReference type="ARBA" id="ARBA00022801"/>
    </source>
</evidence>
<dbReference type="GO" id="GO:0031411">
    <property type="term" value="C:gas vesicle"/>
    <property type="evidence" value="ECO:0007669"/>
    <property type="project" value="UniProtKB-SubCell"/>
</dbReference>
<keyword evidence="3" id="KW-0963">Cytoplasm</keyword>
<evidence type="ECO:0000313" key="11">
    <source>
        <dbReference type="EMBL" id="PLS07161.1"/>
    </source>
</evidence>
<dbReference type="Pfam" id="PF07728">
    <property type="entry name" value="AAA_5"/>
    <property type="match status" value="1"/>
</dbReference>
<dbReference type="PANTHER" id="PTHR42759:SF1">
    <property type="entry name" value="MAGNESIUM-CHELATASE SUBUNIT CHLD"/>
    <property type="match status" value="1"/>
</dbReference>
<comment type="caution">
    <text evidence="11">The sequence shown here is derived from an EMBL/GenBank/DDBJ whole genome shotgun (WGS) entry which is preliminary data.</text>
</comment>
<dbReference type="CDD" id="cd00009">
    <property type="entry name" value="AAA"/>
    <property type="match status" value="1"/>
</dbReference>
<dbReference type="InterPro" id="IPR011704">
    <property type="entry name" value="ATPase_dyneun-rel_AAA"/>
</dbReference>
<dbReference type="InterPro" id="IPR013462">
    <property type="entry name" value="Gas-vesicle_GvpN"/>
</dbReference>
<dbReference type="PANTHER" id="PTHR42759">
    <property type="entry name" value="MOXR FAMILY PROTEIN"/>
    <property type="match status" value="1"/>
</dbReference>
<evidence type="ECO:0000256" key="3">
    <source>
        <dbReference type="ARBA" id="ARBA00022490"/>
    </source>
</evidence>
<keyword evidence="6" id="KW-0067">ATP-binding</keyword>
<protein>
    <submittedName>
        <fullName evidence="11">Gas vesicle protein GvpN</fullName>
    </submittedName>
</protein>
<comment type="similarity">
    <text evidence="2">Belongs to the CbbQ/NirQ/NorQ/GpvN family.</text>
</comment>
<dbReference type="GO" id="GO:0031412">
    <property type="term" value="P:gas vesicle organization"/>
    <property type="evidence" value="ECO:0007669"/>
    <property type="project" value="InterPro"/>
</dbReference>
<evidence type="ECO:0000256" key="4">
    <source>
        <dbReference type="ARBA" id="ARBA00022741"/>
    </source>
</evidence>
<organism evidence="11 12">
    <name type="scientific">Neobacillus cucumis</name>
    <dbReference type="NCBI Taxonomy" id="1740721"/>
    <lineage>
        <taxon>Bacteria</taxon>
        <taxon>Bacillati</taxon>
        <taxon>Bacillota</taxon>
        <taxon>Bacilli</taxon>
        <taxon>Bacillales</taxon>
        <taxon>Bacillaceae</taxon>
        <taxon>Neobacillus</taxon>
    </lineage>
</organism>
<dbReference type="GO" id="GO:0016887">
    <property type="term" value="F:ATP hydrolysis activity"/>
    <property type="evidence" value="ECO:0007669"/>
    <property type="project" value="InterPro"/>
</dbReference>
<sequence length="301" mass="34458">MLNQPRKANETGGFVKTAFFEDIIKRSLRYLKAGYPVHFVGPSGVGKTSIAQYIASLLNKPVTIIRGHHELSNHDLIGHYSGFTKKEVIDNYIHSVYKTEQEVKQNWVQGQLIEAVKKGHVVIYDEFSRSRPETNNIFLSLLEEKVLPIYGKGKESFIKCHPDFTIIFTSNPDEYAGTFHTQDALLDRLITIDVDYCDKETEIEIIRQKTGVNQLQAKEIVRLVSILRSYGKETCPSLRASIMIASVAKKMNIPIISEDKHYQRLCLDVLTRPVNQIFPELSRGEVEEFILKKLVRKEKHP</sequence>
<keyword evidence="12" id="KW-1185">Reference proteome</keyword>
<evidence type="ECO:0000256" key="7">
    <source>
        <dbReference type="ARBA" id="ARBA00022987"/>
    </source>
</evidence>
<dbReference type="OrthoDB" id="9808317at2"/>
<dbReference type="AlphaFoldDB" id="A0A2N5HNR0"/>
<dbReference type="SMART" id="SM00382">
    <property type="entry name" value="AAA"/>
    <property type="match status" value="1"/>
</dbReference>
<comment type="catalytic activity">
    <reaction evidence="9">
        <text>ATP + H2O = ADP + phosphate + H(+)</text>
        <dbReference type="Rhea" id="RHEA:13065"/>
        <dbReference type="ChEBI" id="CHEBI:15377"/>
        <dbReference type="ChEBI" id="CHEBI:15378"/>
        <dbReference type="ChEBI" id="CHEBI:30616"/>
        <dbReference type="ChEBI" id="CHEBI:43474"/>
        <dbReference type="ChEBI" id="CHEBI:456216"/>
    </reaction>
</comment>
<evidence type="ECO:0000259" key="10">
    <source>
        <dbReference type="SMART" id="SM00382"/>
    </source>
</evidence>
<dbReference type="InterPro" id="IPR027417">
    <property type="entry name" value="P-loop_NTPase"/>
</dbReference>
<dbReference type="InterPro" id="IPR003593">
    <property type="entry name" value="AAA+_ATPase"/>
</dbReference>
<accession>A0A2N5HNR0</accession>
<evidence type="ECO:0000256" key="8">
    <source>
        <dbReference type="ARBA" id="ARBA00035108"/>
    </source>
</evidence>
<reference evidence="11 12" key="1">
    <citation type="submission" date="2017-11" db="EMBL/GenBank/DDBJ databases">
        <title>Comparitive Functional Genomics of Dry Heat Resistant strains isolated from the Viking Spacecraft.</title>
        <authorList>
            <person name="Seuylemezian A."/>
            <person name="Cooper K."/>
            <person name="Vaishampayan P."/>
        </authorList>
    </citation>
    <scope>NUCLEOTIDE SEQUENCE [LARGE SCALE GENOMIC DNA]</scope>
    <source>
        <strain evidence="11 12">V32-6</strain>
    </source>
</reference>
<dbReference type="Gene3D" id="3.40.50.300">
    <property type="entry name" value="P-loop containing nucleotide triphosphate hydrolases"/>
    <property type="match status" value="1"/>
</dbReference>
<dbReference type="SUPFAM" id="SSF52540">
    <property type="entry name" value="P-loop containing nucleoside triphosphate hydrolases"/>
    <property type="match status" value="1"/>
</dbReference>
<dbReference type="NCBIfam" id="TIGR02640">
    <property type="entry name" value="gas_vesic_GvpN"/>
    <property type="match status" value="1"/>
</dbReference>
<dbReference type="GO" id="GO:0005737">
    <property type="term" value="C:cytoplasm"/>
    <property type="evidence" value="ECO:0007669"/>
    <property type="project" value="UniProtKB-SubCell"/>
</dbReference>
<evidence type="ECO:0000256" key="6">
    <source>
        <dbReference type="ARBA" id="ARBA00022840"/>
    </source>
</evidence>
<name>A0A2N5HNR0_9BACI</name>